<keyword evidence="4" id="KW-1185">Reference proteome</keyword>
<sequence>MAVRAIIPRFLLPLQGPLWRGVRIPLSQNVLVRFASSSDRSQKPIVLEKPAKFNPPSHGSRLKRNTTPKHYGPQLTPSEIAARDRKHYPGLMAPEGTWSHWFWHSRLLHTFITMGVLFAMAICTFFMNYAYNSPFKDLAPPISDLWRQPTYFFAAWKNVISLHEKDKATKAREHRTRHLDDIAKRNYYMKVHGIEAKNPVTMVFGKGEEKSEEELEAAALGRELPPKEDSEEKSAQKKKWLGIW</sequence>
<reference evidence="3 4" key="1">
    <citation type="journal article" date="2018" name="PLoS Genet.">
        <title>Repeat elements organise 3D genome structure and mediate transcription in the filamentous fungus Epichloe festucae.</title>
        <authorList>
            <person name="Winter D.J."/>
            <person name="Ganley A.R.D."/>
            <person name="Young C.A."/>
            <person name="Liachko I."/>
            <person name="Schardl C.L."/>
            <person name="Dupont P.Y."/>
            <person name="Berry D."/>
            <person name="Ram A."/>
            <person name="Scott B."/>
            <person name="Cox M.P."/>
        </authorList>
    </citation>
    <scope>NUCLEOTIDE SEQUENCE [LARGE SCALE GENOMIC DNA]</scope>
    <source>
        <strain evidence="3 4">Fl1</strain>
    </source>
</reference>
<dbReference type="Proteomes" id="UP000594364">
    <property type="component" value="Chromosome 5"/>
</dbReference>
<organism evidence="3 4">
    <name type="scientific">Epichloe festucae (strain Fl1)</name>
    <dbReference type="NCBI Taxonomy" id="877507"/>
    <lineage>
        <taxon>Eukaryota</taxon>
        <taxon>Fungi</taxon>
        <taxon>Dikarya</taxon>
        <taxon>Ascomycota</taxon>
        <taxon>Pezizomycotina</taxon>
        <taxon>Sordariomycetes</taxon>
        <taxon>Hypocreomycetidae</taxon>
        <taxon>Hypocreales</taxon>
        <taxon>Clavicipitaceae</taxon>
        <taxon>Epichloe</taxon>
    </lineage>
</organism>
<keyword evidence="2" id="KW-0812">Transmembrane</keyword>
<evidence type="ECO:0000313" key="4">
    <source>
        <dbReference type="Proteomes" id="UP000594364"/>
    </source>
</evidence>
<evidence type="ECO:0000256" key="2">
    <source>
        <dbReference type="SAM" id="Phobius"/>
    </source>
</evidence>
<name>A0A7S9PX69_EPIFF</name>
<keyword evidence="2" id="KW-1133">Transmembrane helix</keyword>
<feature type="compositionally biased region" description="Basic and acidic residues" evidence="1">
    <location>
        <begin position="224"/>
        <end position="235"/>
    </location>
</feature>
<protein>
    <submittedName>
        <fullName evidence="3">Uncharacterized protein</fullName>
    </submittedName>
</protein>
<proteinExistence type="predicted"/>
<evidence type="ECO:0000313" key="3">
    <source>
        <dbReference type="EMBL" id="QPH09808.1"/>
    </source>
</evidence>
<feature type="region of interest" description="Disordered" evidence="1">
    <location>
        <begin position="215"/>
        <end position="244"/>
    </location>
</feature>
<accession>A0A7S9PX69</accession>
<dbReference type="OrthoDB" id="5397827at2759"/>
<feature type="region of interest" description="Disordered" evidence="1">
    <location>
        <begin position="45"/>
        <end position="74"/>
    </location>
</feature>
<gene>
    <name evidence="3" type="ORF">C2857_000814</name>
</gene>
<keyword evidence="2" id="KW-0472">Membrane</keyword>
<dbReference type="AlphaFoldDB" id="A0A7S9PX69"/>
<feature type="transmembrane region" description="Helical" evidence="2">
    <location>
        <begin position="107"/>
        <end position="131"/>
    </location>
</feature>
<evidence type="ECO:0000256" key="1">
    <source>
        <dbReference type="SAM" id="MobiDB-lite"/>
    </source>
</evidence>
<dbReference type="EMBL" id="CP031389">
    <property type="protein sequence ID" value="QPH09808.1"/>
    <property type="molecule type" value="Genomic_DNA"/>
</dbReference>